<comment type="subcellular location">
    <subcellularLocation>
        <location evidence="1">Cell membrane</location>
        <topology evidence="1">Multi-pass membrane protein</topology>
    </subcellularLocation>
</comment>
<dbReference type="Pfam" id="PF02687">
    <property type="entry name" value="FtsX"/>
    <property type="match status" value="2"/>
</dbReference>
<dbReference type="OrthoDB" id="9793166at2"/>
<organism evidence="10 11">
    <name type="scientific">Clostridium liquoris</name>
    <dbReference type="NCBI Taxonomy" id="1289519"/>
    <lineage>
        <taxon>Bacteria</taxon>
        <taxon>Bacillati</taxon>
        <taxon>Bacillota</taxon>
        <taxon>Clostridia</taxon>
        <taxon>Eubacteriales</taxon>
        <taxon>Clostridiaceae</taxon>
        <taxon>Clostridium</taxon>
    </lineage>
</organism>
<gene>
    <name evidence="10" type="primary">ytrF</name>
    <name evidence="10" type="ORF">CLLI_20790</name>
</gene>
<evidence type="ECO:0000256" key="3">
    <source>
        <dbReference type="ARBA" id="ARBA00022692"/>
    </source>
</evidence>
<feature type="transmembrane region" description="Helical" evidence="7">
    <location>
        <begin position="20"/>
        <end position="40"/>
    </location>
</feature>
<feature type="transmembrane region" description="Helical" evidence="7">
    <location>
        <begin position="413"/>
        <end position="433"/>
    </location>
</feature>
<name>A0A2T0B257_9CLOT</name>
<accession>A0A2T0B257</accession>
<reference evidence="10 11" key="1">
    <citation type="submission" date="2018-03" db="EMBL/GenBank/DDBJ databases">
        <title>Genome sequence of Clostridium liquoris DSM 100320.</title>
        <authorList>
            <person name="Poehlein A."/>
            <person name="Daniel R."/>
        </authorList>
    </citation>
    <scope>NUCLEOTIDE SEQUENCE [LARGE SCALE GENOMIC DNA]</scope>
    <source>
        <strain evidence="10 11">DSM 100320</strain>
    </source>
</reference>
<dbReference type="PANTHER" id="PTHR30572">
    <property type="entry name" value="MEMBRANE COMPONENT OF TRANSPORTER-RELATED"/>
    <property type="match status" value="1"/>
</dbReference>
<protein>
    <submittedName>
        <fullName evidence="10">ABC transporter permease YtrF</fullName>
    </submittedName>
</protein>
<feature type="transmembrane region" description="Helical" evidence="7">
    <location>
        <begin position="802"/>
        <end position="823"/>
    </location>
</feature>
<evidence type="ECO:0000256" key="2">
    <source>
        <dbReference type="ARBA" id="ARBA00022475"/>
    </source>
</evidence>
<keyword evidence="2" id="KW-1003">Cell membrane</keyword>
<dbReference type="InterPro" id="IPR025857">
    <property type="entry name" value="MacB_PCD"/>
</dbReference>
<dbReference type="Proteomes" id="UP000239706">
    <property type="component" value="Unassembled WGS sequence"/>
</dbReference>
<evidence type="ECO:0000256" key="6">
    <source>
        <dbReference type="ARBA" id="ARBA00038076"/>
    </source>
</evidence>
<keyword evidence="11" id="KW-1185">Reference proteome</keyword>
<feature type="domain" description="ABC3 transporter permease C-terminal" evidence="8">
    <location>
        <begin position="246"/>
        <end position="368"/>
    </location>
</feature>
<dbReference type="EMBL" id="PVXO01000054">
    <property type="protein sequence ID" value="PRR77984.1"/>
    <property type="molecule type" value="Genomic_DNA"/>
</dbReference>
<dbReference type="GO" id="GO:0022857">
    <property type="term" value="F:transmembrane transporter activity"/>
    <property type="evidence" value="ECO:0007669"/>
    <property type="project" value="TreeGrafter"/>
</dbReference>
<evidence type="ECO:0000256" key="4">
    <source>
        <dbReference type="ARBA" id="ARBA00022989"/>
    </source>
</evidence>
<feature type="transmembrane region" description="Helical" evidence="7">
    <location>
        <begin position="295"/>
        <end position="316"/>
    </location>
</feature>
<proteinExistence type="inferred from homology"/>
<dbReference type="InterPro" id="IPR003838">
    <property type="entry name" value="ABC3_permease_C"/>
</dbReference>
<evidence type="ECO:0000259" key="8">
    <source>
        <dbReference type="Pfam" id="PF02687"/>
    </source>
</evidence>
<comment type="caution">
    <text evidence="10">The sequence shown here is derived from an EMBL/GenBank/DDBJ whole genome shotgun (WGS) entry which is preliminary data.</text>
</comment>
<evidence type="ECO:0000256" key="1">
    <source>
        <dbReference type="ARBA" id="ARBA00004651"/>
    </source>
</evidence>
<evidence type="ECO:0000256" key="7">
    <source>
        <dbReference type="SAM" id="Phobius"/>
    </source>
</evidence>
<feature type="transmembrane region" description="Helical" evidence="7">
    <location>
        <begin position="336"/>
        <end position="358"/>
    </location>
</feature>
<evidence type="ECO:0000256" key="5">
    <source>
        <dbReference type="ARBA" id="ARBA00023136"/>
    </source>
</evidence>
<keyword evidence="4 7" id="KW-1133">Transmembrane helix</keyword>
<dbReference type="RefSeq" id="WP_106064151.1">
    <property type="nucleotide sequence ID" value="NZ_PVXO01000054.1"/>
</dbReference>
<dbReference type="InterPro" id="IPR050250">
    <property type="entry name" value="Macrolide_Exporter_MacB"/>
</dbReference>
<dbReference type="Pfam" id="PF12704">
    <property type="entry name" value="MacB_PCD"/>
    <property type="match status" value="1"/>
</dbReference>
<feature type="transmembrane region" description="Helical" evidence="7">
    <location>
        <begin position="760"/>
        <end position="782"/>
    </location>
</feature>
<evidence type="ECO:0000259" key="9">
    <source>
        <dbReference type="Pfam" id="PF12704"/>
    </source>
</evidence>
<keyword evidence="5 7" id="KW-0472">Membrane</keyword>
<evidence type="ECO:0000313" key="11">
    <source>
        <dbReference type="Proteomes" id="UP000239706"/>
    </source>
</evidence>
<evidence type="ECO:0000313" key="10">
    <source>
        <dbReference type="EMBL" id="PRR77984.1"/>
    </source>
</evidence>
<sequence length="842" mass="94175">MNSYKEITNKYLKHNKKRSILTICGVILSVALITSIGLFIKSMQNTFVQDAIRDYGSFHVSITNSDDKGYSQITNNPKIEKVGLSEKWDKSSLKSSKSIELTKFNKNALELLPYKAVEGRLPKAEGEIALENWIINYLDNSPKIGDNVKLKLSNGEIKEFKLTGFIKNNAYNQYRGIATGITYSNKFNISKSTIFMSISKKADISDTVKELKGTFKNVGTNEEYIRLLGEGENKDINNSLYSIAAFIIGIVVIATVAVIYNSFQISVVERIKQFGLLRAVGATPAQIRSIVLREATVISLIGIPIGLLSGVFAIFVVSQVFKMMSNSAFEQLNVVISYKILAISALVGLVSIYVSALIPARFASKISPLTAISSRNSIVKEKIRKNRGRIAKKFLNINSLMAFKNIKRNKKRFNITVFSIVISITLFIFFSSFTNMTMNFTQSKTEDDNVHFFVMGVLDNKGGSSLTDNIIDKIKGNSEVKEVITTRENYISKALISNDKKEKEPEDLVPKIYPNTNFNSKEMIKLNTAFDVYDDTKLEKTKNYITAGKIDKEKMAKDNEVIIIKDNLIRGEKGMYEGPLTNLKPGDSFYIYKNALLYNENNIKVNDKVNTFNKKDMVKVKVGAVVDQPPYMFDANNGQYLQIIVSKDAFKNICGKDINEIPYNSAGIILKDEKGEQEFQKWIQPLSDNSGVKLINTIKQNEQGRSSILQLQILMYGFIAVISLIGGVNIINTITTNLILRRKEIASLNALGMTYRNIRAMILTEGILYAVYGSIYGGVIGTGLSYLSSANFRNLKSFKWTIPWQTIGIAVGTAIFISLIAVIRPLNKIKSENTIEVIRGEE</sequence>
<dbReference type="PANTHER" id="PTHR30572:SF4">
    <property type="entry name" value="ABC TRANSPORTER PERMEASE YTRF"/>
    <property type="match status" value="1"/>
</dbReference>
<feature type="transmembrane region" description="Helical" evidence="7">
    <location>
        <begin position="240"/>
        <end position="263"/>
    </location>
</feature>
<comment type="similarity">
    <text evidence="6">Belongs to the ABC-4 integral membrane protein family.</text>
</comment>
<feature type="domain" description="MacB-like periplasmic core" evidence="9">
    <location>
        <begin position="19"/>
        <end position="212"/>
    </location>
</feature>
<keyword evidence="3 7" id="KW-0812">Transmembrane</keyword>
<feature type="domain" description="ABC3 transporter permease C-terminal" evidence="8">
    <location>
        <begin position="718"/>
        <end position="833"/>
    </location>
</feature>
<feature type="transmembrane region" description="Helical" evidence="7">
    <location>
        <begin position="713"/>
        <end position="740"/>
    </location>
</feature>
<dbReference type="AlphaFoldDB" id="A0A2T0B257"/>
<dbReference type="GO" id="GO:0005886">
    <property type="term" value="C:plasma membrane"/>
    <property type="evidence" value="ECO:0007669"/>
    <property type="project" value="UniProtKB-SubCell"/>
</dbReference>